<name>A0A3N4LLP2_9PEZI</name>
<accession>A0A3N4LLP2</accession>
<proteinExistence type="predicted"/>
<evidence type="ECO:0000313" key="2">
    <source>
        <dbReference type="Proteomes" id="UP000267821"/>
    </source>
</evidence>
<organism evidence="1 2">
    <name type="scientific">Terfezia boudieri ATCC MYA-4762</name>
    <dbReference type="NCBI Taxonomy" id="1051890"/>
    <lineage>
        <taxon>Eukaryota</taxon>
        <taxon>Fungi</taxon>
        <taxon>Dikarya</taxon>
        <taxon>Ascomycota</taxon>
        <taxon>Pezizomycotina</taxon>
        <taxon>Pezizomycetes</taxon>
        <taxon>Pezizales</taxon>
        <taxon>Pezizaceae</taxon>
        <taxon>Terfezia</taxon>
    </lineage>
</organism>
<dbReference type="AlphaFoldDB" id="A0A3N4LLP2"/>
<dbReference type="Proteomes" id="UP000267821">
    <property type="component" value="Unassembled WGS sequence"/>
</dbReference>
<gene>
    <name evidence="1" type="ORF">L211DRAFT_843201</name>
</gene>
<dbReference type="InParanoid" id="A0A3N4LLP2"/>
<dbReference type="EMBL" id="ML121608">
    <property type="protein sequence ID" value="RPB18835.1"/>
    <property type="molecule type" value="Genomic_DNA"/>
</dbReference>
<evidence type="ECO:0000313" key="1">
    <source>
        <dbReference type="EMBL" id="RPB18835.1"/>
    </source>
</evidence>
<protein>
    <submittedName>
        <fullName evidence="1">Uncharacterized protein</fullName>
    </submittedName>
</protein>
<keyword evidence="2" id="KW-1185">Reference proteome</keyword>
<sequence>MPITSSNIYFHPSAFSKQPAILAQVVAVVIANAPENAHYAVVTPEDKWPPLTVDWYDANNEHLNQRRIA</sequence>
<reference evidence="1 2" key="1">
    <citation type="journal article" date="2018" name="Nat. Ecol. Evol.">
        <title>Pezizomycetes genomes reveal the molecular basis of ectomycorrhizal truffle lifestyle.</title>
        <authorList>
            <person name="Murat C."/>
            <person name="Payen T."/>
            <person name="Noel B."/>
            <person name="Kuo A."/>
            <person name="Morin E."/>
            <person name="Chen J."/>
            <person name="Kohler A."/>
            <person name="Krizsan K."/>
            <person name="Balestrini R."/>
            <person name="Da Silva C."/>
            <person name="Montanini B."/>
            <person name="Hainaut M."/>
            <person name="Levati E."/>
            <person name="Barry K.W."/>
            <person name="Belfiori B."/>
            <person name="Cichocki N."/>
            <person name="Clum A."/>
            <person name="Dockter R.B."/>
            <person name="Fauchery L."/>
            <person name="Guy J."/>
            <person name="Iotti M."/>
            <person name="Le Tacon F."/>
            <person name="Lindquist E.A."/>
            <person name="Lipzen A."/>
            <person name="Malagnac F."/>
            <person name="Mello A."/>
            <person name="Molinier V."/>
            <person name="Miyauchi S."/>
            <person name="Poulain J."/>
            <person name="Riccioni C."/>
            <person name="Rubini A."/>
            <person name="Sitrit Y."/>
            <person name="Splivallo R."/>
            <person name="Traeger S."/>
            <person name="Wang M."/>
            <person name="Zifcakova L."/>
            <person name="Wipf D."/>
            <person name="Zambonelli A."/>
            <person name="Paolocci F."/>
            <person name="Nowrousian M."/>
            <person name="Ottonello S."/>
            <person name="Baldrian P."/>
            <person name="Spatafora J.W."/>
            <person name="Henrissat B."/>
            <person name="Nagy L.G."/>
            <person name="Aury J.M."/>
            <person name="Wincker P."/>
            <person name="Grigoriev I.V."/>
            <person name="Bonfante P."/>
            <person name="Martin F.M."/>
        </authorList>
    </citation>
    <scope>NUCLEOTIDE SEQUENCE [LARGE SCALE GENOMIC DNA]</scope>
    <source>
        <strain evidence="1 2">ATCC MYA-4762</strain>
    </source>
</reference>